<dbReference type="HOGENOM" id="CLU_174611_3_3_9"/>
<dbReference type="Proteomes" id="UP000006094">
    <property type="component" value="Chromosome"/>
</dbReference>
<gene>
    <name evidence="1" type="primary">thiS</name>
    <name evidence="1" type="ordered locus">Curi_c11680</name>
</gene>
<dbReference type="InterPro" id="IPR012675">
    <property type="entry name" value="Beta-grasp_dom_sf"/>
</dbReference>
<dbReference type="STRING" id="1128398.Curi_c11680"/>
<name>K0B0L1_GOTA9</name>
<organism evidence="1 2">
    <name type="scientific">Gottschalkia acidurici (strain ATCC 7906 / DSM 604 / BCRC 14475 / CIP 104303 / KCTC 5404 / NCIMB 10678 / 9a)</name>
    <name type="common">Clostridium acidurici</name>
    <dbReference type="NCBI Taxonomy" id="1128398"/>
    <lineage>
        <taxon>Bacteria</taxon>
        <taxon>Bacillati</taxon>
        <taxon>Bacillota</taxon>
        <taxon>Tissierellia</taxon>
        <taxon>Tissierellales</taxon>
        <taxon>Gottschalkiaceae</taxon>
        <taxon>Gottschalkia</taxon>
    </lineage>
</organism>
<dbReference type="CDD" id="cd00565">
    <property type="entry name" value="Ubl_ThiS"/>
    <property type="match status" value="1"/>
</dbReference>
<dbReference type="eggNOG" id="COG2104">
    <property type="taxonomic scope" value="Bacteria"/>
</dbReference>
<dbReference type="PANTHER" id="PTHR34472:SF1">
    <property type="entry name" value="SULFUR CARRIER PROTEIN THIS"/>
    <property type="match status" value="1"/>
</dbReference>
<proteinExistence type="predicted"/>
<reference evidence="1 2" key="1">
    <citation type="journal article" date="2012" name="PLoS ONE">
        <title>The purine-utilizing bacterium Clostridium acidurici 9a: a genome-guided metabolic reconsideration.</title>
        <authorList>
            <person name="Hartwich K."/>
            <person name="Poehlein A."/>
            <person name="Daniel R."/>
        </authorList>
    </citation>
    <scope>NUCLEOTIDE SEQUENCE [LARGE SCALE GENOMIC DNA]</scope>
    <source>
        <strain evidence="2">ATCC 7906 / DSM 604 / BCRC 14475 / CIP 104303 / KCTC 5404 / NCIMB 10678 / 9a</strain>
    </source>
</reference>
<dbReference type="KEGG" id="cad:Curi_c11680"/>
<dbReference type="EMBL" id="CP003326">
    <property type="protein sequence ID" value="AFS78181.1"/>
    <property type="molecule type" value="Genomic_DNA"/>
</dbReference>
<dbReference type="InterPro" id="IPR016155">
    <property type="entry name" value="Mopterin_synth/thiamin_S_b"/>
</dbReference>
<evidence type="ECO:0000313" key="1">
    <source>
        <dbReference type="EMBL" id="AFS78181.1"/>
    </source>
</evidence>
<dbReference type="RefSeq" id="WP_014967318.1">
    <property type="nucleotide sequence ID" value="NC_018664.1"/>
</dbReference>
<dbReference type="PANTHER" id="PTHR34472">
    <property type="entry name" value="SULFUR CARRIER PROTEIN THIS"/>
    <property type="match status" value="1"/>
</dbReference>
<dbReference type="Pfam" id="PF02597">
    <property type="entry name" value="ThiS"/>
    <property type="match status" value="1"/>
</dbReference>
<dbReference type="NCBIfam" id="TIGR01683">
    <property type="entry name" value="thiS"/>
    <property type="match status" value="1"/>
</dbReference>
<keyword evidence="2" id="KW-1185">Reference proteome</keyword>
<dbReference type="InterPro" id="IPR003749">
    <property type="entry name" value="ThiS/MoaD-like"/>
</dbReference>
<dbReference type="SUPFAM" id="SSF54285">
    <property type="entry name" value="MoaD/ThiS"/>
    <property type="match status" value="1"/>
</dbReference>
<dbReference type="InterPro" id="IPR010035">
    <property type="entry name" value="Thi_S"/>
</dbReference>
<accession>K0B0L1</accession>
<evidence type="ECO:0000313" key="2">
    <source>
        <dbReference type="Proteomes" id="UP000006094"/>
    </source>
</evidence>
<dbReference type="AlphaFoldDB" id="K0B0L1"/>
<sequence length="66" mass="7418">MNIFINGQKEVIEESITLLDYLISKGLYPNNVVVEYNLNVLRSEDWANTVLKENDSLEVLSFVGGG</sequence>
<dbReference type="Gene3D" id="3.10.20.30">
    <property type="match status" value="1"/>
</dbReference>
<protein>
    <submittedName>
        <fullName evidence="1">Thiamine biosynthesis protein ThiS</fullName>
    </submittedName>
</protein>